<feature type="domain" description="TonB-dependent receptor-like beta-barrel" evidence="14">
    <location>
        <begin position="281"/>
        <end position="724"/>
    </location>
</feature>
<gene>
    <name evidence="16" type="ORF">EWM63_06955</name>
</gene>
<dbReference type="PROSITE" id="PS52016">
    <property type="entry name" value="TONB_DEPENDENT_REC_3"/>
    <property type="match status" value="1"/>
</dbReference>
<evidence type="ECO:0000256" key="2">
    <source>
        <dbReference type="ARBA" id="ARBA00022448"/>
    </source>
</evidence>
<dbReference type="GO" id="GO:0009279">
    <property type="term" value="C:cell outer membrane"/>
    <property type="evidence" value="ECO:0007669"/>
    <property type="project" value="UniProtKB-SubCell"/>
</dbReference>
<evidence type="ECO:0000313" key="17">
    <source>
        <dbReference type="Proteomes" id="UP000290637"/>
    </source>
</evidence>
<dbReference type="KEGG" id="plue:EWM63_06955"/>
<sequence>MNTTPQQHCLTALVASLFSMTAVPAHAQDGATTPVPATDTPAAANGAERLEAVTVTARRRSESSQNVPAPISTVSGADLERNREYRLQDLQQSFASFNVSILHPRQSSVAIRGLGNNPASDNLEPSVGIYLDNVYLGRPGMAVFDLFDIQQVDLLRGPQGTLFGKNATAGVLNITTRQPRFNPGGYLEQSIGNNGYRQTNAQVTGPLSETLAGSIGLVHTRSDGFVTNGHTGKKLNGAGADGVRGQLLWKPNDNLSARVIADYSMLDAHTGAAVVYGIPSYPGYTSPYRTSAASYGITPLNDPYGYTVKTDTNPHMGVNQGGISAEINYLLPGGYNLTAISAARFWNFTPANDGDGLPLPIIVNAGASVKDHQYSQEVRVASPSGGPVDWVAGAFYFYQQTTNDVFSLTGPVPYNTAARANAWTHSPSRVFTNSAALFGQGTYHLSERTDITAGIRATHEDKSGRVLRYASPTAPAYDSGPLGQNSVSPSGLLSISHKVTPDLLAYGLVSHSEKSGGITMAVASGPTLGAQSLLFGAERTNDAELGFKSDWFGHRLTVNGNLFWTQVHGYQATFLKPNDAGTMSTVLANAADVDTRGVELELRARPVRGLTLALNASYNVATYSDFRNAPCPIGVAQPSCDLSDQGVAGAPRWTGNVSAQYDFKVRGIDQYVAAGYAARSDQNGTLDNSPYSRIPGYGLANLATGWRFQSGQQRWDVSLWANNLFDKKYFLTVLSQNGYYAANTGDRRKFGATVRYTY</sequence>
<keyword evidence="4" id="KW-0410">Iron transport</keyword>
<keyword evidence="9 11" id="KW-0472">Membrane</keyword>
<dbReference type="Pfam" id="PF07715">
    <property type="entry name" value="Plug"/>
    <property type="match status" value="1"/>
</dbReference>
<evidence type="ECO:0000256" key="9">
    <source>
        <dbReference type="ARBA" id="ARBA00023136"/>
    </source>
</evidence>
<name>A0A4P6KWA1_9BURK</name>
<evidence type="ECO:0000256" key="5">
    <source>
        <dbReference type="ARBA" id="ARBA00022692"/>
    </source>
</evidence>
<feature type="signal peptide" evidence="13">
    <location>
        <begin position="1"/>
        <end position="27"/>
    </location>
</feature>
<organism evidence="16 17">
    <name type="scientific">Pseudoduganella lutea</name>
    <dbReference type="NCBI Taxonomy" id="321985"/>
    <lineage>
        <taxon>Bacteria</taxon>
        <taxon>Pseudomonadati</taxon>
        <taxon>Pseudomonadota</taxon>
        <taxon>Betaproteobacteria</taxon>
        <taxon>Burkholderiales</taxon>
        <taxon>Oxalobacteraceae</taxon>
        <taxon>Telluria group</taxon>
        <taxon>Pseudoduganella</taxon>
    </lineage>
</organism>
<keyword evidence="16" id="KW-0675">Receptor</keyword>
<feature type="chain" id="PRO_5020648370" evidence="13">
    <location>
        <begin position="28"/>
        <end position="758"/>
    </location>
</feature>
<evidence type="ECO:0000259" key="15">
    <source>
        <dbReference type="Pfam" id="PF07715"/>
    </source>
</evidence>
<reference evidence="16 17" key="1">
    <citation type="submission" date="2019-02" db="EMBL/GenBank/DDBJ databases">
        <title>Draft Genome Sequences of Six Type Strains of the Genus Massilia.</title>
        <authorList>
            <person name="Miess H."/>
            <person name="Frediansyhah A."/>
            <person name="Gross H."/>
        </authorList>
    </citation>
    <scope>NUCLEOTIDE SEQUENCE [LARGE SCALE GENOMIC DNA]</scope>
    <source>
        <strain evidence="16 17">DSM 17473</strain>
    </source>
</reference>
<dbReference type="SUPFAM" id="SSF56935">
    <property type="entry name" value="Porins"/>
    <property type="match status" value="1"/>
</dbReference>
<keyword evidence="6" id="KW-0408">Iron</keyword>
<keyword evidence="7" id="KW-0406">Ion transport</keyword>
<dbReference type="EMBL" id="CP035913">
    <property type="protein sequence ID" value="QBE62742.1"/>
    <property type="molecule type" value="Genomic_DNA"/>
</dbReference>
<keyword evidence="5 11" id="KW-0812">Transmembrane</keyword>
<comment type="subcellular location">
    <subcellularLocation>
        <location evidence="1 11">Cell outer membrane</location>
        <topology evidence="1 11">Multi-pass membrane protein</topology>
    </subcellularLocation>
</comment>
<dbReference type="InterPro" id="IPR000531">
    <property type="entry name" value="Beta-barrel_TonB"/>
</dbReference>
<evidence type="ECO:0000256" key="1">
    <source>
        <dbReference type="ARBA" id="ARBA00004571"/>
    </source>
</evidence>
<dbReference type="PANTHER" id="PTHR32552">
    <property type="entry name" value="FERRICHROME IRON RECEPTOR-RELATED"/>
    <property type="match status" value="1"/>
</dbReference>
<keyword evidence="2 11" id="KW-0813">Transport</keyword>
<evidence type="ECO:0000313" key="16">
    <source>
        <dbReference type="EMBL" id="QBE62742.1"/>
    </source>
</evidence>
<comment type="similarity">
    <text evidence="11 12">Belongs to the TonB-dependent receptor family.</text>
</comment>
<evidence type="ECO:0000256" key="8">
    <source>
        <dbReference type="ARBA" id="ARBA00023077"/>
    </source>
</evidence>
<dbReference type="InterPro" id="IPR012910">
    <property type="entry name" value="Plug_dom"/>
</dbReference>
<dbReference type="OrthoDB" id="8538693at2"/>
<dbReference type="GO" id="GO:0006826">
    <property type="term" value="P:iron ion transport"/>
    <property type="evidence" value="ECO:0007669"/>
    <property type="project" value="UniProtKB-KW"/>
</dbReference>
<evidence type="ECO:0000256" key="12">
    <source>
        <dbReference type="RuleBase" id="RU003357"/>
    </source>
</evidence>
<dbReference type="Proteomes" id="UP000290637">
    <property type="component" value="Chromosome"/>
</dbReference>
<dbReference type="Gene3D" id="2.40.170.20">
    <property type="entry name" value="TonB-dependent receptor, beta-barrel domain"/>
    <property type="match status" value="1"/>
</dbReference>
<accession>A0A4P6KWA1</accession>
<keyword evidence="8 12" id="KW-0798">TonB box</keyword>
<dbReference type="InterPro" id="IPR036942">
    <property type="entry name" value="Beta-barrel_TonB_sf"/>
</dbReference>
<evidence type="ECO:0000256" key="3">
    <source>
        <dbReference type="ARBA" id="ARBA00022452"/>
    </source>
</evidence>
<dbReference type="PANTHER" id="PTHR32552:SF81">
    <property type="entry name" value="TONB-DEPENDENT OUTER MEMBRANE RECEPTOR"/>
    <property type="match status" value="1"/>
</dbReference>
<keyword evidence="17" id="KW-1185">Reference proteome</keyword>
<keyword evidence="13" id="KW-0732">Signal</keyword>
<evidence type="ECO:0000256" key="10">
    <source>
        <dbReference type="ARBA" id="ARBA00023237"/>
    </source>
</evidence>
<evidence type="ECO:0000256" key="7">
    <source>
        <dbReference type="ARBA" id="ARBA00023065"/>
    </source>
</evidence>
<keyword evidence="10 11" id="KW-0998">Cell outer membrane</keyword>
<evidence type="ECO:0000259" key="14">
    <source>
        <dbReference type="Pfam" id="PF00593"/>
    </source>
</evidence>
<evidence type="ECO:0000256" key="13">
    <source>
        <dbReference type="SAM" id="SignalP"/>
    </source>
</evidence>
<feature type="domain" description="TonB-dependent receptor plug" evidence="15">
    <location>
        <begin position="65"/>
        <end position="171"/>
    </location>
</feature>
<evidence type="ECO:0000256" key="4">
    <source>
        <dbReference type="ARBA" id="ARBA00022496"/>
    </source>
</evidence>
<evidence type="ECO:0000256" key="11">
    <source>
        <dbReference type="PROSITE-ProRule" id="PRU01360"/>
    </source>
</evidence>
<keyword evidence="3 11" id="KW-1134">Transmembrane beta strand</keyword>
<proteinExistence type="inferred from homology"/>
<dbReference type="InterPro" id="IPR039426">
    <property type="entry name" value="TonB-dep_rcpt-like"/>
</dbReference>
<protein>
    <submittedName>
        <fullName evidence="16">TonB-dependent receptor</fullName>
    </submittedName>
</protein>
<dbReference type="AlphaFoldDB" id="A0A4P6KWA1"/>
<evidence type="ECO:0000256" key="6">
    <source>
        <dbReference type="ARBA" id="ARBA00023004"/>
    </source>
</evidence>
<dbReference type="RefSeq" id="WP_130185876.1">
    <property type="nucleotide sequence ID" value="NZ_CP035913.1"/>
</dbReference>
<dbReference type="Pfam" id="PF00593">
    <property type="entry name" value="TonB_dep_Rec_b-barrel"/>
    <property type="match status" value="1"/>
</dbReference>